<sequence>MMKSCFADLMLTMVLLASGVRVSFGALSSSYYAMTCPFVEFTVRNTVSQALQNDPTLAAGLLRLHFHDCFVQGCDASILIDASDKTAEKDSPANESIRGYEVIDQAKQMLEDQCPGVVSCADIIAIAARDAVLFARGPYYDVANGRKDGRRSRIEDTINLPPPTLNSTELIKMFAQHGFNVQDLVALSGAHTLGAARCVSFNQRLSNFDSTNEADPTMDSNYARMLQRTCNAGNNTQVGFDYTRNRFDVNYFYALQARMGLLMSDQTLYSNPRTQSIVNSYSMDPRSFFSDFQQAMIKMGALDIKEGNQGEIRLNCRKFN</sequence>
<keyword evidence="4" id="KW-0575">Peroxidase</keyword>
<evidence type="ECO:0000256" key="11">
    <source>
        <dbReference type="ARBA" id="ARBA00023180"/>
    </source>
</evidence>
<dbReference type="GO" id="GO:0046872">
    <property type="term" value="F:metal ion binding"/>
    <property type="evidence" value="ECO:0007669"/>
    <property type="project" value="UniProtKB-KW"/>
</dbReference>
<accession>A0A8J5HLL2</accession>
<dbReference type="InterPro" id="IPR033905">
    <property type="entry name" value="Secretory_peroxidase"/>
</dbReference>
<feature type="disulfide bond" evidence="19">
    <location>
        <begin position="36"/>
        <end position="114"/>
    </location>
</feature>
<evidence type="ECO:0000256" key="13">
    <source>
        <dbReference type="ARBA" id="ARBA00023324"/>
    </source>
</evidence>
<feature type="binding site" evidence="17">
    <location>
        <position position="68"/>
    </location>
    <ligand>
        <name>Ca(2+)</name>
        <dbReference type="ChEBI" id="CHEBI:29108"/>
        <label>1</label>
    </ligand>
</feature>
<evidence type="ECO:0000259" key="21">
    <source>
        <dbReference type="PROSITE" id="PS50873"/>
    </source>
</evidence>
<dbReference type="PROSITE" id="PS00435">
    <property type="entry name" value="PEROXIDASE_1"/>
    <property type="match status" value="1"/>
</dbReference>
<comment type="catalytic activity">
    <reaction evidence="1">
        <text>2 a phenolic donor + H2O2 = 2 a phenolic radical donor + 2 H2O</text>
        <dbReference type="Rhea" id="RHEA:56136"/>
        <dbReference type="ChEBI" id="CHEBI:15377"/>
        <dbReference type="ChEBI" id="CHEBI:16240"/>
        <dbReference type="ChEBI" id="CHEBI:139520"/>
        <dbReference type="ChEBI" id="CHEBI:139521"/>
        <dbReference type="EC" id="1.11.1.7"/>
    </reaction>
</comment>
<feature type="binding site" evidence="17">
    <location>
        <position position="88"/>
    </location>
    <ligand>
        <name>Ca(2+)</name>
        <dbReference type="ChEBI" id="CHEBI:29108"/>
        <label>1</label>
    </ligand>
</feature>
<evidence type="ECO:0000256" key="8">
    <source>
        <dbReference type="ARBA" id="ARBA00023002"/>
    </source>
</evidence>
<feature type="chain" id="PRO_5035264364" description="Peroxidase 1" evidence="20">
    <location>
        <begin position="26"/>
        <end position="320"/>
    </location>
</feature>
<dbReference type="PROSITE" id="PS50873">
    <property type="entry name" value="PEROXIDASE_4"/>
    <property type="match status" value="1"/>
</dbReference>
<dbReference type="FunFam" id="1.10.520.10:FF:000001">
    <property type="entry name" value="Peroxidase"/>
    <property type="match status" value="1"/>
</dbReference>
<dbReference type="OrthoDB" id="2113341at2759"/>
<feature type="binding site" evidence="17">
    <location>
        <position position="75"/>
    </location>
    <ligand>
        <name>Ca(2+)</name>
        <dbReference type="ChEBI" id="CHEBI:29108"/>
        <label>1</label>
    </ligand>
</feature>
<proteinExistence type="inferred from homology"/>
<evidence type="ECO:0000256" key="17">
    <source>
        <dbReference type="PIRSR" id="PIRSR600823-3"/>
    </source>
</evidence>
<dbReference type="InterPro" id="IPR002016">
    <property type="entry name" value="Haem_peroxidase"/>
</dbReference>
<keyword evidence="9 17" id="KW-0408">Iron</keyword>
<feature type="binding site" evidence="17">
    <location>
        <position position="248"/>
    </location>
    <ligand>
        <name>Ca(2+)</name>
        <dbReference type="ChEBI" id="CHEBI:29108"/>
        <label>2</label>
    </ligand>
</feature>
<gene>
    <name evidence="22" type="ORF">ZIOFF_012395</name>
</gene>
<comment type="cofactor">
    <cofactor evidence="17">
        <name>heme b</name>
        <dbReference type="ChEBI" id="CHEBI:60344"/>
    </cofactor>
    <text evidence="17">Binds 1 heme b (iron(II)-protoporphyrin IX) group per subunit.</text>
</comment>
<feature type="disulfide bond" evidence="19">
    <location>
        <begin position="198"/>
        <end position="230"/>
    </location>
</feature>
<feature type="binding site" description="axial binding residue" evidence="17">
    <location>
        <position position="191"/>
    </location>
    <ligand>
        <name>heme b</name>
        <dbReference type="ChEBI" id="CHEBI:60344"/>
    </ligand>
    <ligandPart>
        <name>Fe</name>
        <dbReference type="ChEBI" id="CHEBI:18248"/>
    </ligandPart>
</feature>
<evidence type="ECO:0000256" key="20">
    <source>
        <dbReference type="SAM" id="SignalP"/>
    </source>
</evidence>
<keyword evidence="12" id="KW-0873">Pyrrolidone carboxylic acid</keyword>
<feature type="disulfide bond" evidence="19">
    <location>
        <begin position="120"/>
        <end position="316"/>
    </location>
</feature>
<keyword evidence="10 19" id="KW-1015">Disulfide bond</keyword>
<organism evidence="22 23">
    <name type="scientific">Zingiber officinale</name>
    <name type="common">Ginger</name>
    <name type="synonym">Amomum zingiber</name>
    <dbReference type="NCBI Taxonomy" id="94328"/>
    <lineage>
        <taxon>Eukaryota</taxon>
        <taxon>Viridiplantae</taxon>
        <taxon>Streptophyta</taxon>
        <taxon>Embryophyta</taxon>
        <taxon>Tracheophyta</taxon>
        <taxon>Spermatophyta</taxon>
        <taxon>Magnoliopsida</taxon>
        <taxon>Liliopsida</taxon>
        <taxon>Zingiberales</taxon>
        <taxon>Zingiberaceae</taxon>
        <taxon>Zingiber</taxon>
    </lineage>
</organism>
<dbReference type="GO" id="GO:0006979">
    <property type="term" value="P:response to oxidative stress"/>
    <property type="evidence" value="ECO:0007669"/>
    <property type="project" value="InterPro"/>
</dbReference>
<evidence type="ECO:0000313" key="22">
    <source>
        <dbReference type="EMBL" id="KAG6530173.1"/>
    </source>
</evidence>
<dbReference type="GO" id="GO:0140825">
    <property type="term" value="F:lactoperoxidase activity"/>
    <property type="evidence" value="ECO:0007669"/>
    <property type="project" value="UniProtKB-EC"/>
</dbReference>
<keyword evidence="11" id="KW-0325">Glycoprotein</keyword>
<evidence type="ECO:0000256" key="9">
    <source>
        <dbReference type="ARBA" id="ARBA00023004"/>
    </source>
</evidence>
<feature type="binding site" evidence="17">
    <location>
        <position position="243"/>
    </location>
    <ligand>
        <name>Ca(2+)</name>
        <dbReference type="ChEBI" id="CHEBI:29108"/>
        <label>2</label>
    </ligand>
</feature>
<dbReference type="CDD" id="cd00693">
    <property type="entry name" value="secretory_peroxidase"/>
    <property type="match status" value="1"/>
</dbReference>
<reference evidence="22 23" key="1">
    <citation type="submission" date="2020-08" db="EMBL/GenBank/DDBJ databases">
        <title>Plant Genome Project.</title>
        <authorList>
            <person name="Zhang R.-G."/>
        </authorList>
    </citation>
    <scope>NUCLEOTIDE SEQUENCE [LARGE SCALE GENOMIC DNA]</scope>
    <source>
        <tissue evidence="22">Rhizome</tissue>
    </source>
</reference>
<feature type="binding site" evidence="17">
    <location>
        <position position="73"/>
    </location>
    <ligand>
        <name>Ca(2+)</name>
        <dbReference type="ChEBI" id="CHEBI:29108"/>
        <label>1</label>
    </ligand>
</feature>
<comment type="caution">
    <text evidence="22">The sequence shown here is derived from an EMBL/GenBank/DDBJ whole genome shotgun (WGS) entry which is preliminary data.</text>
</comment>
<evidence type="ECO:0000256" key="7">
    <source>
        <dbReference type="ARBA" id="ARBA00022837"/>
    </source>
</evidence>
<dbReference type="InterPro" id="IPR000823">
    <property type="entry name" value="Peroxidase_pln"/>
</dbReference>
<dbReference type="PANTHER" id="PTHR31517:SF84">
    <property type="entry name" value="PEROXIDASE"/>
    <property type="match status" value="1"/>
</dbReference>
<keyword evidence="13" id="KW-0376">Hydrogen peroxide</keyword>
<name>A0A8J5HLL2_ZINOF</name>
<feature type="binding site" evidence="17">
    <location>
        <position position="192"/>
    </location>
    <ligand>
        <name>Ca(2+)</name>
        <dbReference type="ChEBI" id="CHEBI:29108"/>
        <label>2</label>
    </ligand>
</feature>
<dbReference type="GO" id="GO:0042744">
    <property type="term" value="P:hydrogen peroxide catabolic process"/>
    <property type="evidence" value="ECO:0007669"/>
    <property type="project" value="UniProtKB-KW"/>
</dbReference>
<feature type="active site" description="Proton acceptor" evidence="15">
    <location>
        <position position="67"/>
    </location>
</feature>
<feature type="signal peptide" evidence="20">
    <location>
        <begin position="1"/>
        <end position="25"/>
    </location>
</feature>
<keyword evidence="7 17" id="KW-0106">Calcium</keyword>
<evidence type="ECO:0000256" key="19">
    <source>
        <dbReference type="PIRSR" id="PIRSR600823-5"/>
    </source>
</evidence>
<dbReference type="EMBL" id="JACMSC010000003">
    <property type="protein sequence ID" value="KAG6530173.1"/>
    <property type="molecule type" value="Genomic_DNA"/>
</dbReference>
<feature type="binding site" evidence="17">
    <location>
        <position position="241"/>
    </location>
    <ligand>
        <name>Ca(2+)</name>
        <dbReference type="ChEBI" id="CHEBI:29108"/>
        <label>2</label>
    </ligand>
</feature>
<dbReference type="GO" id="GO:0020037">
    <property type="term" value="F:heme binding"/>
    <property type="evidence" value="ECO:0007669"/>
    <property type="project" value="InterPro"/>
</dbReference>
<comment type="cofactor">
    <cofactor evidence="17">
        <name>Ca(2+)</name>
        <dbReference type="ChEBI" id="CHEBI:29108"/>
    </cofactor>
    <text evidence="17">Binds 2 calcium ions per subunit.</text>
</comment>
<evidence type="ECO:0000256" key="2">
    <source>
        <dbReference type="ARBA" id="ARBA00006873"/>
    </source>
</evidence>
<evidence type="ECO:0000256" key="1">
    <source>
        <dbReference type="ARBA" id="ARBA00000189"/>
    </source>
</evidence>
<feature type="disulfide bond" evidence="19">
    <location>
        <begin position="69"/>
        <end position="74"/>
    </location>
</feature>
<evidence type="ECO:0000256" key="16">
    <source>
        <dbReference type="PIRSR" id="PIRSR600823-2"/>
    </source>
</evidence>
<feature type="site" description="Transition state stabilizer" evidence="18">
    <location>
        <position position="63"/>
    </location>
</feature>
<protein>
    <recommendedName>
        <fullName evidence="14">Peroxidase 1</fullName>
        <ecNumber evidence="3">1.11.1.7</ecNumber>
    </recommendedName>
</protein>
<dbReference type="EC" id="1.11.1.7" evidence="3"/>
<keyword evidence="6 17" id="KW-0479">Metal-binding</keyword>
<keyword evidence="5" id="KW-0349">Heme</keyword>
<feature type="binding site" evidence="17">
    <location>
        <position position="71"/>
    </location>
    <ligand>
        <name>Ca(2+)</name>
        <dbReference type="ChEBI" id="CHEBI:29108"/>
        <label>1</label>
    </ligand>
</feature>
<keyword evidence="8" id="KW-0560">Oxidoreductase</keyword>
<feature type="domain" description="Plant heme peroxidase family profile" evidence="21">
    <location>
        <begin position="26"/>
        <end position="320"/>
    </location>
</feature>
<dbReference type="Proteomes" id="UP000734854">
    <property type="component" value="Unassembled WGS sequence"/>
</dbReference>
<evidence type="ECO:0000256" key="5">
    <source>
        <dbReference type="ARBA" id="ARBA00022617"/>
    </source>
</evidence>
<dbReference type="AlphaFoldDB" id="A0A8J5HLL2"/>
<dbReference type="InterPro" id="IPR019793">
    <property type="entry name" value="Peroxidases_heam-ligand_BS"/>
</dbReference>
<evidence type="ECO:0000256" key="6">
    <source>
        <dbReference type="ARBA" id="ARBA00022723"/>
    </source>
</evidence>
<evidence type="ECO:0000256" key="18">
    <source>
        <dbReference type="PIRSR" id="PIRSR600823-4"/>
    </source>
</evidence>
<dbReference type="PANTHER" id="PTHR31517">
    <property type="match status" value="1"/>
</dbReference>
<evidence type="ECO:0000256" key="10">
    <source>
        <dbReference type="ARBA" id="ARBA00023157"/>
    </source>
</evidence>
<feature type="binding site" evidence="17">
    <location>
        <position position="77"/>
    </location>
    <ligand>
        <name>Ca(2+)</name>
        <dbReference type="ChEBI" id="CHEBI:29108"/>
        <label>1</label>
    </ligand>
</feature>
<feature type="binding site" evidence="16">
    <location>
        <position position="161"/>
    </location>
    <ligand>
        <name>substrate</name>
    </ligand>
</feature>
<evidence type="ECO:0000313" key="23">
    <source>
        <dbReference type="Proteomes" id="UP000734854"/>
    </source>
</evidence>
<dbReference type="InterPro" id="IPR019794">
    <property type="entry name" value="Peroxidases_AS"/>
</dbReference>
<dbReference type="FunFam" id="1.10.420.10:FF:000001">
    <property type="entry name" value="Peroxidase"/>
    <property type="match status" value="1"/>
</dbReference>
<evidence type="ECO:0000256" key="12">
    <source>
        <dbReference type="ARBA" id="ARBA00023283"/>
    </source>
</evidence>
<evidence type="ECO:0000256" key="4">
    <source>
        <dbReference type="ARBA" id="ARBA00022559"/>
    </source>
</evidence>
<comment type="similarity">
    <text evidence="2">Belongs to the peroxidase family. Ascorbate peroxidase subfamily.</text>
</comment>
<dbReference type="PROSITE" id="PS00436">
    <property type="entry name" value="PEROXIDASE_2"/>
    <property type="match status" value="1"/>
</dbReference>
<dbReference type="Pfam" id="PF00141">
    <property type="entry name" value="peroxidase"/>
    <property type="match status" value="1"/>
</dbReference>
<keyword evidence="23" id="KW-1185">Reference proteome</keyword>
<evidence type="ECO:0000256" key="14">
    <source>
        <dbReference type="ARBA" id="ARBA00072322"/>
    </source>
</evidence>
<evidence type="ECO:0000256" key="15">
    <source>
        <dbReference type="PIRSR" id="PIRSR600823-1"/>
    </source>
</evidence>
<evidence type="ECO:0000256" key="3">
    <source>
        <dbReference type="ARBA" id="ARBA00012313"/>
    </source>
</evidence>
<keyword evidence="20" id="KW-0732">Signal</keyword>